<evidence type="ECO:0000313" key="4">
    <source>
        <dbReference type="Proteomes" id="UP000051010"/>
    </source>
</evidence>
<dbReference type="InterPro" id="IPR000326">
    <property type="entry name" value="PAP2/HPO"/>
</dbReference>
<dbReference type="Gene3D" id="1.20.144.10">
    <property type="entry name" value="Phosphatidic acid phosphatase type 2/haloperoxidase"/>
    <property type="match status" value="2"/>
</dbReference>
<keyword evidence="1" id="KW-1133">Transmembrane helix</keyword>
<feature type="transmembrane region" description="Helical" evidence="1">
    <location>
        <begin position="159"/>
        <end position="179"/>
    </location>
</feature>
<dbReference type="Pfam" id="PF01569">
    <property type="entry name" value="PAP2"/>
    <property type="match status" value="1"/>
</dbReference>
<feature type="transmembrane region" description="Helical" evidence="1">
    <location>
        <begin position="9"/>
        <end position="28"/>
    </location>
</feature>
<accession>A0A0R1YFX7</accession>
<dbReference type="SUPFAM" id="SSF48317">
    <property type="entry name" value="Acid phosphatase/Vanadium-dependent haloperoxidase"/>
    <property type="match status" value="1"/>
</dbReference>
<feature type="transmembrane region" description="Helical" evidence="1">
    <location>
        <begin position="127"/>
        <end position="147"/>
    </location>
</feature>
<sequence>MKKMRHQPSFIFTIGALLIFCILMIGVMQEAAWIHSFDHVIVTMVRNQATPSLTRITVQFTQLFNLPEEAMMTVGIMVILIFTHHLRGVWFIGINSILLAGIGNRLIKGIVNRPRPTVEHLVHVSSTSFPSGHAMSAMLIGGSLIILGNHLLNRSGSRLAAALVISLVIVLVGLSRIYVGVHFPSDVVSGWALGFVLLTISNHIFNRFFGGTI</sequence>
<dbReference type="SMART" id="SM00014">
    <property type="entry name" value="acidPPc"/>
    <property type="match status" value="1"/>
</dbReference>
<dbReference type="EMBL" id="AZFZ01000064">
    <property type="protein sequence ID" value="KRM41319.1"/>
    <property type="molecule type" value="Genomic_DNA"/>
</dbReference>
<proteinExistence type="predicted"/>
<dbReference type="PANTHER" id="PTHR14969:SF13">
    <property type="entry name" value="AT30094P"/>
    <property type="match status" value="1"/>
</dbReference>
<feature type="transmembrane region" description="Helical" evidence="1">
    <location>
        <begin position="89"/>
        <end position="107"/>
    </location>
</feature>
<dbReference type="PANTHER" id="PTHR14969">
    <property type="entry name" value="SPHINGOSINE-1-PHOSPHATE PHOSPHOHYDROLASE"/>
    <property type="match status" value="1"/>
</dbReference>
<comment type="caution">
    <text evidence="3">The sequence shown here is derived from an EMBL/GenBank/DDBJ whole genome shotgun (WGS) entry which is preliminary data.</text>
</comment>
<evidence type="ECO:0000259" key="2">
    <source>
        <dbReference type="SMART" id="SM00014"/>
    </source>
</evidence>
<evidence type="ECO:0000313" key="3">
    <source>
        <dbReference type="EMBL" id="KRM41319.1"/>
    </source>
</evidence>
<feature type="transmembrane region" description="Helical" evidence="1">
    <location>
        <begin position="63"/>
        <end position="82"/>
    </location>
</feature>
<keyword evidence="1" id="KW-0812">Transmembrane</keyword>
<organism evidence="3 4">
    <name type="scientific">Lentilactobacillus parafarraginis DSM 18390 = JCM 14109</name>
    <dbReference type="NCBI Taxonomy" id="1423786"/>
    <lineage>
        <taxon>Bacteria</taxon>
        <taxon>Bacillati</taxon>
        <taxon>Bacillota</taxon>
        <taxon>Bacilli</taxon>
        <taxon>Lactobacillales</taxon>
        <taxon>Lactobacillaceae</taxon>
        <taxon>Lentilactobacillus</taxon>
    </lineage>
</organism>
<dbReference type="CDD" id="cd03392">
    <property type="entry name" value="PAP2_like_2"/>
    <property type="match status" value="1"/>
</dbReference>
<dbReference type="Proteomes" id="UP000051010">
    <property type="component" value="Unassembled WGS sequence"/>
</dbReference>
<feature type="transmembrane region" description="Helical" evidence="1">
    <location>
        <begin position="191"/>
        <end position="209"/>
    </location>
</feature>
<keyword evidence="1" id="KW-0472">Membrane</keyword>
<reference evidence="3 4" key="1">
    <citation type="journal article" date="2015" name="Genome Announc.">
        <title>Expanding the biotechnology potential of lactobacilli through comparative genomics of 213 strains and associated genera.</title>
        <authorList>
            <person name="Sun Z."/>
            <person name="Harris H.M."/>
            <person name="McCann A."/>
            <person name="Guo C."/>
            <person name="Argimon S."/>
            <person name="Zhang W."/>
            <person name="Yang X."/>
            <person name="Jeffery I.B."/>
            <person name="Cooney J.C."/>
            <person name="Kagawa T.F."/>
            <person name="Liu W."/>
            <person name="Song Y."/>
            <person name="Salvetti E."/>
            <person name="Wrobel A."/>
            <person name="Rasinkangas P."/>
            <person name="Parkhill J."/>
            <person name="Rea M.C."/>
            <person name="O'Sullivan O."/>
            <person name="Ritari J."/>
            <person name="Douillard F.P."/>
            <person name="Paul Ross R."/>
            <person name="Yang R."/>
            <person name="Briner A.E."/>
            <person name="Felis G.E."/>
            <person name="de Vos W.M."/>
            <person name="Barrangou R."/>
            <person name="Klaenhammer T.R."/>
            <person name="Caufield P.W."/>
            <person name="Cui Y."/>
            <person name="Zhang H."/>
            <person name="O'Toole P.W."/>
        </authorList>
    </citation>
    <scope>NUCLEOTIDE SEQUENCE [LARGE SCALE GENOMIC DNA]</scope>
    <source>
        <strain evidence="3 4">DSM 18390</strain>
    </source>
</reference>
<name>A0A0R1YFX7_9LACO</name>
<evidence type="ECO:0000256" key="1">
    <source>
        <dbReference type="SAM" id="Phobius"/>
    </source>
</evidence>
<gene>
    <name evidence="3" type="ORF">FD47_GL002508</name>
</gene>
<dbReference type="AlphaFoldDB" id="A0A0R1YFX7"/>
<feature type="domain" description="Phosphatidic acid phosphatase type 2/haloperoxidase" evidence="2">
    <location>
        <begin position="89"/>
        <end position="202"/>
    </location>
</feature>
<dbReference type="InterPro" id="IPR036938">
    <property type="entry name" value="PAP2/HPO_sf"/>
</dbReference>
<protein>
    <submittedName>
        <fullName evidence="3">PAP2 family protein</fullName>
    </submittedName>
</protein>
<dbReference type="PATRIC" id="fig|1423786.4.peg.2628"/>